<reference evidence="2 3" key="1">
    <citation type="submission" date="2017-07" db="EMBL/GenBank/DDBJ databases">
        <title>Phylogenetic study on the rhizospheric bacterium Ochrobactrum sp. A44.</title>
        <authorList>
            <person name="Krzyzanowska D.M."/>
            <person name="Ossowicki A."/>
            <person name="Rajewska M."/>
            <person name="Maciag T."/>
            <person name="Kaczynski Z."/>
            <person name="Czerwicka M."/>
            <person name="Jafra S."/>
        </authorList>
    </citation>
    <scope>NUCLEOTIDE SEQUENCE [LARGE SCALE GENOMIC DNA]</scope>
    <source>
        <strain evidence="2 3">PR17</strain>
    </source>
</reference>
<keyword evidence="3" id="KW-1185">Reference proteome</keyword>
<gene>
    <name evidence="2" type="ORF">CEV32_4558</name>
</gene>
<protein>
    <submittedName>
        <fullName evidence="2">Uncharacterized protein</fullName>
    </submittedName>
</protein>
<evidence type="ECO:0000313" key="3">
    <source>
        <dbReference type="Proteomes" id="UP000216345"/>
    </source>
</evidence>
<evidence type="ECO:0000256" key="1">
    <source>
        <dbReference type="SAM" id="Phobius"/>
    </source>
</evidence>
<proteinExistence type="predicted"/>
<evidence type="ECO:0000313" key="2">
    <source>
        <dbReference type="EMBL" id="OYR15286.1"/>
    </source>
</evidence>
<dbReference type="Proteomes" id="UP000216345">
    <property type="component" value="Unassembled WGS sequence"/>
</dbReference>
<feature type="transmembrane region" description="Helical" evidence="1">
    <location>
        <begin position="24"/>
        <end position="42"/>
    </location>
</feature>
<keyword evidence="1" id="KW-0812">Transmembrane</keyword>
<comment type="caution">
    <text evidence="2">The sequence shown here is derived from an EMBL/GenBank/DDBJ whole genome shotgun (WGS) entry which is preliminary data.</text>
</comment>
<feature type="transmembrane region" description="Helical" evidence="1">
    <location>
        <begin position="54"/>
        <end position="70"/>
    </location>
</feature>
<accession>A0A256FKQ5</accession>
<dbReference type="RefSeq" id="WP_094575841.1">
    <property type="nucleotide sequence ID" value="NZ_JBHEEL010000008.1"/>
</dbReference>
<organism evidence="2 3">
    <name type="scientific">Brucella rhizosphaerae</name>
    <dbReference type="NCBI Taxonomy" id="571254"/>
    <lineage>
        <taxon>Bacteria</taxon>
        <taxon>Pseudomonadati</taxon>
        <taxon>Pseudomonadota</taxon>
        <taxon>Alphaproteobacteria</taxon>
        <taxon>Hyphomicrobiales</taxon>
        <taxon>Brucellaceae</taxon>
        <taxon>Brucella/Ochrobactrum group</taxon>
        <taxon>Brucella</taxon>
    </lineage>
</organism>
<keyword evidence="1" id="KW-0472">Membrane</keyword>
<dbReference type="OrthoDB" id="8661282at2"/>
<sequence>MPQTTATVETITVQNKAKWLFSQLGQLIIAVGLISLIFNYAYRYAVDWTVSSPLFYVSTLVLALIVFVAVRRDYVFVSKYTFGPTAFSVHTVFGAGKIYPLTEYAWIPALHKTVNFPEKKAALSFYVRKIKDGKDVRNYSWAGFSNDDFARISARYGYQAQTDFKQKDFGKA</sequence>
<name>A0A256FKQ5_9HYPH</name>
<keyword evidence="1" id="KW-1133">Transmembrane helix</keyword>
<dbReference type="EMBL" id="NNRK01000025">
    <property type="protein sequence ID" value="OYR15286.1"/>
    <property type="molecule type" value="Genomic_DNA"/>
</dbReference>
<dbReference type="AlphaFoldDB" id="A0A256FKQ5"/>